<sequence>MDGVIKVYLYKNIHYYVYFCVNTPVNKNIFIHQGYLLNHYFVSTLQR</sequence>
<organism evidence="1 2">
    <name type="scientific">Escherichia coli</name>
    <dbReference type="NCBI Taxonomy" id="562"/>
    <lineage>
        <taxon>Bacteria</taxon>
        <taxon>Pseudomonadati</taxon>
        <taxon>Pseudomonadota</taxon>
        <taxon>Gammaproteobacteria</taxon>
        <taxon>Enterobacterales</taxon>
        <taxon>Enterobacteriaceae</taxon>
        <taxon>Escherichia</taxon>
    </lineage>
</organism>
<evidence type="ECO:0000313" key="1">
    <source>
        <dbReference type="EMBL" id="ATZ30193.1"/>
    </source>
</evidence>
<accession>A0A2H4TKX5</accession>
<dbReference type="EMBL" id="CP024976">
    <property type="protein sequence ID" value="ATZ30193.1"/>
    <property type="molecule type" value="Genomic_DNA"/>
</dbReference>
<evidence type="ECO:0000313" key="2">
    <source>
        <dbReference type="Proteomes" id="UP000236551"/>
    </source>
</evidence>
<dbReference type="Proteomes" id="UP000236551">
    <property type="component" value="Plasmid pCV839-15-p2"/>
</dbReference>
<dbReference type="AlphaFoldDB" id="A0A2H4TKX5"/>
<reference evidence="1 2" key="1">
    <citation type="submission" date="2017-11" db="EMBL/GenBank/DDBJ databases">
        <title>Escherichia coli CV839-15 Genome sequencing and assembly.</title>
        <authorList>
            <person name="Li Z."/>
            <person name="Song N."/>
            <person name="Li W."/>
            <person name="Philip H.R."/>
            <person name="Bu Z."/>
            <person name="Siguo L."/>
        </authorList>
    </citation>
    <scope>NUCLEOTIDE SEQUENCE [LARGE SCALE GENOMIC DNA]</scope>
    <source>
        <strain evidence="1 2">CV839-15</strain>
        <plasmid evidence="2">Plasmid pcv839-15-p2</plasmid>
    </source>
</reference>
<keyword evidence="1" id="KW-0614">Plasmid</keyword>
<protein>
    <submittedName>
        <fullName evidence="1">Uncharacterized protein</fullName>
    </submittedName>
</protein>
<gene>
    <name evidence="1" type="ORF">CV83915_2p0190</name>
</gene>
<proteinExistence type="predicted"/>
<name>A0A2H4TKX5_ECOLX</name>
<geneLocation type="plasmid" evidence="2">
    <name>pcv839-15-p2</name>
</geneLocation>